<dbReference type="GO" id="GO:0071555">
    <property type="term" value="P:cell wall organization"/>
    <property type="evidence" value="ECO:0007669"/>
    <property type="project" value="InterPro"/>
</dbReference>
<gene>
    <name evidence="2" type="ORF">AOA14_08900</name>
</gene>
<dbReference type="RefSeq" id="WP_062901528.1">
    <property type="nucleotide sequence ID" value="NZ_CP013342.1"/>
</dbReference>
<evidence type="ECO:0000313" key="3">
    <source>
        <dbReference type="Proteomes" id="UP000076234"/>
    </source>
</evidence>
<dbReference type="Proteomes" id="UP000076234">
    <property type="component" value="Chromosome"/>
</dbReference>
<evidence type="ECO:0000313" key="2">
    <source>
        <dbReference type="EMBL" id="AMU94716.1"/>
    </source>
</evidence>
<dbReference type="AlphaFoldDB" id="A0A142VY51"/>
<organism evidence="2 3">
    <name type="scientific">Sphingopyxis terrae subsp. terrae NBRC 15098</name>
    <dbReference type="NCBI Taxonomy" id="1219058"/>
    <lineage>
        <taxon>Bacteria</taxon>
        <taxon>Pseudomonadati</taxon>
        <taxon>Pseudomonadota</taxon>
        <taxon>Alphaproteobacteria</taxon>
        <taxon>Sphingomonadales</taxon>
        <taxon>Sphingomonadaceae</taxon>
        <taxon>Sphingopyxis</taxon>
    </lineage>
</organism>
<dbReference type="GO" id="GO:0030288">
    <property type="term" value="C:outer membrane-bounded periplasmic space"/>
    <property type="evidence" value="ECO:0007669"/>
    <property type="project" value="InterPro"/>
</dbReference>
<dbReference type="SUPFAM" id="SSF49354">
    <property type="entry name" value="PapD-like"/>
    <property type="match status" value="1"/>
</dbReference>
<protein>
    <recommendedName>
        <fullName evidence="1">Pili assembly chaperone N-terminal domain-containing protein</fullName>
    </recommendedName>
</protein>
<name>A0A142VY51_9SPHN</name>
<sequence>MAILSVLKRQSKALLAAIAALFILVPAAYAMRVSPMVVEMESNGSNTVARVEVQNINAGKLAFQTRVFRMEIDKDGKITETPADDKFLVFPPQGALPPGGRQVIRLQWVGDPEIPTSQAYYVSVEQLPVPFEPGSKDAASAQVQVLYTMRALVVVAPPGAKPDVKAASAHQVNYQPPALPGATEQPPLQDGVAVTLRNDGRRHAMMANFSWHLEGTDREGKFLRVDVSPEELARVVGTGYVPAQGERTFNLPVPGFGPGPIKLTFAK</sequence>
<feature type="domain" description="Pili assembly chaperone N-terminal" evidence="1">
    <location>
        <begin position="43"/>
        <end position="159"/>
    </location>
</feature>
<dbReference type="KEGG" id="ster:AOA14_08900"/>
<reference evidence="2 3" key="2">
    <citation type="journal article" date="2016" name="Genome Announc.">
        <title>Complete Genome Sequence of Sphingopyxis terrae Strain 203-1 (NBRC 111660), a Polyethylene Glycol Degrader.</title>
        <authorList>
            <person name="Ohtsubo Y."/>
            <person name="Nonoyama S."/>
            <person name="Nagata Y."/>
            <person name="Numata M."/>
            <person name="Tsuchikane K."/>
            <person name="Hosoyama A."/>
            <person name="Yamazoe A."/>
            <person name="Tsuda M."/>
            <person name="Fujita N."/>
            <person name="Kawai F."/>
        </authorList>
    </citation>
    <scope>NUCLEOTIDE SEQUENCE [LARGE SCALE GENOMIC DNA]</scope>
    <source>
        <strain evidence="2 3">203-1</strain>
    </source>
</reference>
<reference evidence="3" key="1">
    <citation type="submission" date="2015-11" db="EMBL/GenBank/DDBJ databases">
        <title>Complete genome sequence of a polyethylene glycol-degrading strain Sphingopyxis terrae strain 203-1 (NBRC 15098).</title>
        <authorList>
            <person name="Yoshiyuki O."/>
            <person name="Shouta N."/>
            <person name="Nagata Y."/>
            <person name="Numata M."/>
            <person name="Tsuchikane K."/>
            <person name="Hosoyama A."/>
            <person name="Yamazoe A."/>
            <person name="Tsuda M."/>
            <person name="Fujita N."/>
            <person name="Kawai F."/>
        </authorList>
    </citation>
    <scope>NUCLEOTIDE SEQUENCE [LARGE SCALE GENOMIC DNA]</scope>
    <source>
        <strain evidence="3">203-1</strain>
    </source>
</reference>
<evidence type="ECO:0000259" key="1">
    <source>
        <dbReference type="Pfam" id="PF00345"/>
    </source>
</evidence>
<dbReference type="InterPro" id="IPR013783">
    <property type="entry name" value="Ig-like_fold"/>
</dbReference>
<dbReference type="InterPro" id="IPR016147">
    <property type="entry name" value="Pili_assmbl_chaperone_N"/>
</dbReference>
<proteinExistence type="predicted"/>
<dbReference type="InterPro" id="IPR050643">
    <property type="entry name" value="Periplasmic_pilus_chap"/>
</dbReference>
<dbReference type="Pfam" id="PF00345">
    <property type="entry name" value="PapD_N"/>
    <property type="match status" value="1"/>
</dbReference>
<dbReference type="PANTHER" id="PTHR30251:SF4">
    <property type="entry name" value="SLR1668 PROTEIN"/>
    <property type="match status" value="1"/>
</dbReference>
<dbReference type="PANTHER" id="PTHR30251">
    <property type="entry name" value="PILUS ASSEMBLY CHAPERONE"/>
    <property type="match status" value="1"/>
</dbReference>
<accession>A0A142VY51</accession>
<dbReference type="InterPro" id="IPR008962">
    <property type="entry name" value="PapD-like_sf"/>
</dbReference>
<dbReference type="EMBL" id="CP013342">
    <property type="protein sequence ID" value="AMU94716.1"/>
    <property type="molecule type" value="Genomic_DNA"/>
</dbReference>
<dbReference type="STRING" id="1219058.AOA14_08900"/>
<dbReference type="Gene3D" id="2.60.40.10">
    <property type="entry name" value="Immunoglobulins"/>
    <property type="match status" value="1"/>
</dbReference>